<gene>
    <name evidence="5" type="ORF">MC7420_5101</name>
</gene>
<dbReference type="Proteomes" id="UP000003835">
    <property type="component" value="Unassembled WGS sequence"/>
</dbReference>
<sequence>MVDNLIDTTVAPKQLRFKPGGLPASFEVKVVNDSDRFASFQVEVTAAGVDADRLPDWYKISPEVSTKKPPGDVTHFQVAIVDNPVPGFVGLMNLTVRVFSMELPDEDREVLRLILEQGTGSIPLKLDLPVREFQEYPANEDEIPVRVYNPSQLETHVTLKLSGLDPTWIVDGTERQLYLPPNGQVTETFICQIPDIPQAPSRIYPFAIAATHRHGSPTQVEGTLEVLPMGLVEFSATPKQQQIPAQRTWIPNWRNSPVPYTLEFENHSNLQQQVTVTIQGEDKEDCTLELPDKPAELNPGQTAQAPLRVQARRHLWGRKKELSLEAMATLSDQRLGNTNPTSQFLKLDVYPIIPTWLLLGGGLLLLYFIWWLSWLNPDNKFFGHHDAVNSVQFNGMSQNVVSGSNDQSLIKWRVDGFFNYFANPEVEKIAKTGKAVRVIRYKPVDNNVVAAGLENGEIQLLNLLAETPKLMMSFSQEKDDRVLALEFTDDSRYLFSGHGSGLILGWDIQQSLADTITGGNSSQEPLLRGQSDFAVYALKFVGLGNQNLAVAGRFNQLVIWNLSQSENVTVPVQYRQDGQYRPGGQDDYIFSIDVANMKPYLMATADNQGYITLWNMESCLVEGQASCEIIDQWQNGHGSLPVRSVALSNGGCYLASGGDDGRTMLWPLTTQGKRAEQYLEGIEVDKSFDNRKFNSVDINVLNRHILIASGSDDTQVRVEDKKRLQELGCDRDE</sequence>
<evidence type="ECO:0000313" key="6">
    <source>
        <dbReference type="Proteomes" id="UP000003835"/>
    </source>
</evidence>
<evidence type="ECO:0000256" key="3">
    <source>
        <dbReference type="PROSITE-ProRule" id="PRU00221"/>
    </source>
</evidence>
<dbReference type="eggNOG" id="COG1361">
    <property type="taxonomic scope" value="Bacteria"/>
</dbReference>
<name>B4W1H0_9CYAN</name>
<dbReference type="Pfam" id="PF00400">
    <property type="entry name" value="WD40"/>
    <property type="match status" value="2"/>
</dbReference>
<proteinExistence type="predicted"/>
<keyword evidence="6" id="KW-1185">Reference proteome</keyword>
<feature type="repeat" description="WD" evidence="3">
    <location>
        <begin position="381"/>
        <end position="415"/>
    </location>
</feature>
<dbReference type="InterPro" id="IPR050505">
    <property type="entry name" value="WDR55/POC1"/>
</dbReference>
<feature type="transmembrane region" description="Helical" evidence="4">
    <location>
        <begin position="349"/>
        <end position="372"/>
    </location>
</feature>
<dbReference type="InterPro" id="IPR001680">
    <property type="entry name" value="WD40_rpt"/>
</dbReference>
<dbReference type="AlphaFoldDB" id="B4W1H0"/>
<reference evidence="5 6" key="1">
    <citation type="submission" date="2008-07" db="EMBL/GenBank/DDBJ databases">
        <authorList>
            <person name="Tandeau de Marsac N."/>
            <person name="Ferriera S."/>
            <person name="Johnson J."/>
            <person name="Kravitz S."/>
            <person name="Beeson K."/>
            <person name="Sutton G."/>
            <person name="Rogers Y.-H."/>
            <person name="Friedman R."/>
            <person name="Frazier M."/>
            <person name="Venter J.C."/>
        </authorList>
    </citation>
    <scope>NUCLEOTIDE SEQUENCE [LARGE SCALE GENOMIC DNA]</scope>
    <source>
        <strain evidence="5 6">PCC 7420</strain>
    </source>
</reference>
<dbReference type="RefSeq" id="WP_006105097.1">
    <property type="nucleotide sequence ID" value="NZ_DS989868.1"/>
</dbReference>
<dbReference type="HOGENOM" id="CLU_376802_0_0_3"/>
<dbReference type="PANTHER" id="PTHR44019">
    <property type="entry name" value="WD REPEAT-CONTAINING PROTEIN 55"/>
    <property type="match status" value="1"/>
</dbReference>
<evidence type="ECO:0008006" key="7">
    <source>
        <dbReference type="Google" id="ProtNLM"/>
    </source>
</evidence>
<dbReference type="PANTHER" id="PTHR44019:SF8">
    <property type="entry name" value="POC1 CENTRIOLAR PROTEIN HOMOLOG"/>
    <property type="match status" value="1"/>
</dbReference>
<dbReference type="InterPro" id="IPR036322">
    <property type="entry name" value="WD40_repeat_dom_sf"/>
</dbReference>
<keyword evidence="4" id="KW-1133">Transmembrane helix</keyword>
<keyword evidence="4" id="KW-0472">Membrane</keyword>
<protein>
    <recommendedName>
        <fullName evidence="7">WD domain, G-beta repeat protein</fullName>
    </recommendedName>
</protein>
<accession>B4W1H0</accession>
<dbReference type="PROSITE" id="PS50294">
    <property type="entry name" value="WD_REPEATS_REGION"/>
    <property type="match status" value="1"/>
</dbReference>
<dbReference type="STRING" id="118168.MC7420_5101"/>
<dbReference type="PROSITE" id="PS50082">
    <property type="entry name" value="WD_REPEATS_2"/>
    <property type="match status" value="1"/>
</dbReference>
<evidence type="ECO:0000256" key="1">
    <source>
        <dbReference type="ARBA" id="ARBA00022574"/>
    </source>
</evidence>
<organism evidence="5 6">
    <name type="scientific">Coleofasciculus chthonoplastes PCC 7420</name>
    <dbReference type="NCBI Taxonomy" id="118168"/>
    <lineage>
        <taxon>Bacteria</taxon>
        <taxon>Bacillati</taxon>
        <taxon>Cyanobacteriota</taxon>
        <taxon>Cyanophyceae</taxon>
        <taxon>Coleofasciculales</taxon>
        <taxon>Coleofasciculaceae</taxon>
        <taxon>Coleofasciculus</taxon>
    </lineage>
</organism>
<dbReference type="SUPFAM" id="SSF50978">
    <property type="entry name" value="WD40 repeat-like"/>
    <property type="match status" value="1"/>
</dbReference>
<dbReference type="Gene3D" id="2.130.10.10">
    <property type="entry name" value="YVTN repeat-like/Quinoprotein amine dehydrogenase"/>
    <property type="match status" value="2"/>
</dbReference>
<keyword evidence="1 3" id="KW-0853">WD repeat</keyword>
<dbReference type="InterPro" id="IPR015943">
    <property type="entry name" value="WD40/YVTN_repeat-like_dom_sf"/>
</dbReference>
<keyword evidence="4" id="KW-0812">Transmembrane</keyword>
<evidence type="ECO:0000313" key="5">
    <source>
        <dbReference type="EMBL" id="EDX71957.1"/>
    </source>
</evidence>
<keyword evidence="2" id="KW-0677">Repeat</keyword>
<dbReference type="SMART" id="SM00320">
    <property type="entry name" value="WD40"/>
    <property type="match status" value="5"/>
</dbReference>
<dbReference type="OrthoDB" id="440879at2"/>
<dbReference type="EMBL" id="DS989868">
    <property type="protein sequence ID" value="EDX71957.1"/>
    <property type="molecule type" value="Genomic_DNA"/>
</dbReference>
<evidence type="ECO:0000256" key="4">
    <source>
        <dbReference type="SAM" id="Phobius"/>
    </source>
</evidence>
<evidence type="ECO:0000256" key="2">
    <source>
        <dbReference type="ARBA" id="ARBA00022737"/>
    </source>
</evidence>